<accession>A0A8S1AN81</accession>
<gene>
    <name evidence="3" type="ORF">APLA_LOCUS11594</name>
</gene>
<feature type="binding site" evidence="1">
    <location>
        <position position="51"/>
    </location>
    <ligand>
        <name>Zn(2+)</name>
        <dbReference type="ChEBI" id="CHEBI:29105"/>
    </ligand>
</feature>
<dbReference type="OrthoDB" id="48314at2759"/>
<keyword evidence="1" id="KW-0479">Metal-binding</keyword>
<keyword evidence="1" id="KW-0862">Zinc</keyword>
<organism evidence="3 4">
    <name type="scientific">Arctia plantaginis</name>
    <name type="common">Wood tiger moth</name>
    <name type="synonym">Phalaena plantaginis</name>
    <dbReference type="NCBI Taxonomy" id="874455"/>
    <lineage>
        <taxon>Eukaryota</taxon>
        <taxon>Metazoa</taxon>
        <taxon>Ecdysozoa</taxon>
        <taxon>Arthropoda</taxon>
        <taxon>Hexapoda</taxon>
        <taxon>Insecta</taxon>
        <taxon>Pterygota</taxon>
        <taxon>Neoptera</taxon>
        <taxon>Endopterygota</taxon>
        <taxon>Lepidoptera</taxon>
        <taxon>Glossata</taxon>
        <taxon>Ditrysia</taxon>
        <taxon>Noctuoidea</taxon>
        <taxon>Erebidae</taxon>
        <taxon>Arctiinae</taxon>
        <taxon>Arctia</taxon>
    </lineage>
</organism>
<evidence type="ECO:0000313" key="3">
    <source>
        <dbReference type="EMBL" id="CAB3246584.1"/>
    </source>
</evidence>
<dbReference type="EMBL" id="CADEBD010000330">
    <property type="protein sequence ID" value="CAB3246584.1"/>
    <property type="molecule type" value="Genomic_DNA"/>
</dbReference>
<dbReference type="GO" id="GO:0008270">
    <property type="term" value="F:zinc ion binding"/>
    <property type="evidence" value="ECO:0007669"/>
    <property type="project" value="UniProtKB-UniRule"/>
</dbReference>
<dbReference type="SMART" id="SM00868">
    <property type="entry name" value="zf-AD"/>
    <property type="match status" value="1"/>
</dbReference>
<keyword evidence="1" id="KW-0863">Zinc-finger</keyword>
<dbReference type="Proteomes" id="UP000494256">
    <property type="component" value="Unassembled WGS sequence"/>
</dbReference>
<evidence type="ECO:0000256" key="1">
    <source>
        <dbReference type="PROSITE-ProRule" id="PRU01263"/>
    </source>
</evidence>
<dbReference type="GO" id="GO:0005634">
    <property type="term" value="C:nucleus"/>
    <property type="evidence" value="ECO:0007669"/>
    <property type="project" value="InterPro"/>
</dbReference>
<dbReference type="SUPFAM" id="SSF57716">
    <property type="entry name" value="Glucocorticoid receptor-like (DNA-binding domain)"/>
    <property type="match status" value="1"/>
</dbReference>
<dbReference type="AlphaFoldDB" id="A0A8S1AN81"/>
<evidence type="ECO:0000259" key="2">
    <source>
        <dbReference type="PROSITE" id="PS51915"/>
    </source>
</evidence>
<comment type="caution">
    <text evidence="3">The sequence shown here is derived from an EMBL/GenBank/DDBJ whole genome shotgun (WGS) entry which is preliminary data.</text>
</comment>
<name>A0A8S1AN81_ARCPL</name>
<dbReference type="Pfam" id="PF07776">
    <property type="entry name" value="zf-AD"/>
    <property type="match status" value="1"/>
</dbReference>
<proteinExistence type="predicted"/>
<feature type="binding site" evidence="1">
    <location>
        <position position="48"/>
    </location>
    <ligand>
        <name>Zn(2+)</name>
        <dbReference type="ChEBI" id="CHEBI:29105"/>
    </ligand>
</feature>
<dbReference type="InterPro" id="IPR012934">
    <property type="entry name" value="Znf_AD"/>
</dbReference>
<dbReference type="PROSITE" id="PS51915">
    <property type="entry name" value="ZAD"/>
    <property type="match status" value="1"/>
</dbReference>
<reference evidence="3 4" key="1">
    <citation type="submission" date="2020-04" db="EMBL/GenBank/DDBJ databases">
        <authorList>
            <person name="Wallbank WR R."/>
            <person name="Pardo Diaz C."/>
            <person name="Kozak K."/>
            <person name="Martin S."/>
            <person name="Jiggins C."/>
            <person name="Moest M."/>
            <person name="Warren A I."/>
            <person name="Byers J.R.P. K."/>
            <person name="Montejo-Kovacevich G."/>
            <person name="Yen C E."/>
        </authorList>
    </citation>
    <scope>NUCLEOTIDE SEQUENCE [LARGE SCALE GENOMIC DNA]</scope>
</reference>
<feature type="binding site" evidence="1">
    <location>
        <position position="10"/>
    </location>
    <ligand>
        <name>Zn(2+)</name>
        <dbReference type="ChEBI" id="CHEBI:29105"/>
    </ligand>
</feature>
<feature type="binding site" evidence="1">
    <location>
        <position position="7"/>
    </location>
    <ligand>
        <name>Zn(2+)</name>
        <dbReference type="ChEBI" id="CHEBI:29105"/>
    </ligand>
</feature>
<sequence>MEKPVMCRLCLVQDVRMHMIVNTNLQETYEKLTDIPLETKDSKPVLACYICWARLQNCYILRTNCLWSEELLTEMIKSNALQQFRPQDVPMARKLEVTPVRHISTVNVAEENSETFPAIDVKLEIVEETHQRDQERKNFNFDDQMPHSEAHVLQPVKKEPEDHATDEPGMVELEPILEDTPTFQFAQVNIKEEIIETCDNNSIHINDEDNSEQADIINGCAERDESNVNANTSIVKRTHNCHICDETFN</sequence>
<evidence type="ECO:0000313" key="4">
    <source>
        <dbReference type="Proteomes" id="UP000494256"/>
    </source>
</evidence>
<protein>
    <recommendedName>
        <fullName evidence="2">ZAD domain-containing protein</fullName>
    </recommendedName>
</protein>
<feature type="domain" description="ZAD" evidence="2">
    <location>
        <begin position="5"/>
        <end position="75"/>
    </location>
</feature>